<dbReference type="RefSeq" id="WP_004744195.1">
    <property type="nucleotide sequence ID" value="NZ_AFWI01000112.1"/>
</dbReference>
<reference evidence="7 10" key="3">
    <citation type="submission" date="2014-08" db="EMBL/GenBank/DDBJ databases">
        <title>First Complete Genome Sequence of the Shellfish Pathogen Vibrio tubiashii.</title>
        <authorList>
            <person name="Richards G.P."/>
            <person name="Needleman D.S."/>
            <person name="Watson M.A."/>
            <person name="Bono J.L."/>
        </authorList>
    </citation>
    <scope>NUCLEOTIDE SEQUENCE [LARGE SCALE GENOMIC DNA]</scope>
    <source>
        <strain evidence="7 10">ATCC 19109</strain>
        <plasmid evidence="7">p251</plasmid>
        <plasmid evidence="10">Plasmid p251</plasmid>
    </source>
</reference>
<reference evidence="8" key="1">
    <citation type="submission" date="2011-08" db="EMBL/GenBank/DDBJ databases">
        <authorList>
            <person name="Hoffman M."/>
            <person name="Strain E.A."/>
            <person name="Brown E."/>
            <person name="Allard M.W."/>
        </authorList>
    </citation>
    <scope>NUCLEOTIDE SEQUENCE</scope>
    <source>
        <strain evidence="8">ATCC 19109</strain>
    </source>
</reference>
<feature type="domain" description="Protein kinase" evidence="6">
    <location>
        <begin position="1"/>
        <end position="255"/>
    </location>
</feature>
<evidence type="ECO:0000313" key="10">
    <source>
        <dbReference type="Proteomes" id="UP000030071"/>
    </source>
</evidence>
<dbReference type="SMART" id="SM00220">
    <property type="entry name" value="S_TKc"/>
    <property type="match status" value="1"/>
</dbReference>
<evidence type="ECO:0000256" key="1">
    <source>
        <dbReference type="ARBA" id="ARBA00022679"/>
    </source>
</evidence>
<keyword evidence="3 7" id="KW-0418">Kinase</keyword>
<dbReference type="AlphaFoldDB" id="F9T3W2"/>
<dbReference type="SUPFAM" id="SSF56112">
    <property type="entry name" value="Protein kinase-like (PK-like)"/>
    <property type="match status" value="1"/>
</dbReference>
<geneLocation type="plasmid" evidence="7 10">
    <name>p251</name>
</geneLocation>
<evidence type="ECO:0000313" key="7">
    <source>
        <dbReference type="EMBL" id="AIW17169.1"/>
    </source>
</evidence>
<keyword evidence="7" id="KW-0723">Serine/threonine-protein kinase</keyword>
<name>F9T3W2_9VIBR</name>
<dbReference type="EMBL" id="CP009356">
    <property type="protein sequence ID" value="AIW17169.1"/>
    <property type="molecule type" value="Genomic_DNA"/>
</dbReference>
<reference evidence="8 9" key="2">
    <citation type="journal article" date="2012" name="Int. J. Syst. Evol. Microbiol.">
        <title>Vibrio caribbeanicus sp. nov., isolated from the marine sponge Scleritoderma cyanea.</title>
        <authorList>
            <person name="Hoffmann M."/>
            <person name="Monday S.R."/>
            <person name="Allard M.W."/>
            <person name="Strain E.A."/>
            <person name="Whittaker P."/>
            <person name="Naum M."/>
            <person name="McCarthy P.J."/>
            <person name="Lopez J.V."/>
            <person name="Fischer M."/>
            <person name="Brown E.W."/>
        </authorList>
    </citation>
    <scope>NUCLEOTIDE SEQUENCE [LARGE SCALE GENOMIC DNA]</scope>
    <source>
        <strain evidence="8 9">ATCC 19109</strain>
    </source>
</reference>
<evidence type="ECO:0000313" key="8">
    <source>
        <dbReference type="EMBL" id="EGU56477.1"/>
    </source>
</evidence>
<organism evidence="7 10">
    <name type="scientific">Vibrio tubiashii ATCC 19109</name>
    <dbReference type="NCBI Taxonomy" id="1051646"/>
    <lineage>
        <taxon>Bacteria</taxon>
        <taxon>Pseudomonadati</taxon>
        <taxon>Pseudomonadota</taxon>
        <taxon>Gammaproteobacteria</taxon>
        <taxon>Vibrionales</taxon>
        <taxon>Vibrionaceae</taxon>
        <taxon>Vibrio</taxon>
        <taxon>Vibrio oreintalis group</taxon>
    </lineage>
</organism>
<dbReference type="GO" id="GO:0005524">
    <property type="term" value="F:ATP binding"/>
    <property type="evidence" value="ECO:0007669"/>
    <property type="project" value="UniProtKB-UniRule"/>
</dbReference>
<evidence type="ECO:0000256" key="3">
    <source>
        <dbReference type="ARBA" id="ARBA00022777"/>
    </source>
</evidence>
<dbReference type="InterPro" id="IPR017441">
    <property type="entry name" value="Protein_kinase_ATP_BS"/>
</dbReference>
<dbReference type="GO" id="GO:0004674">
    <property type="term" value="F:protein serine/threonine kinase activity"/>
    <property type="evidence" value="ECO:0007669"/>
    <property type="project" value="UniProtKB-KW"/>
</dbReference>
<proteinExistence type="predicted"/>
<dbReference type="GeneID" id="23447814"/>
<dbReference type="PANTHER" id="PTHR43289:SF6">
    <property type="entry name" value="SERINE_THREONINE-PROTEIN KINASE NEKL-3"/>
    <property type="match status" value="1"/>
</dbReference>
<evidence type="ECO:0000256" key="4">
    <source>
        <dbReference type="ARBA" id="ARBA00022840"/>
    </source>
</evidence>
<dbReference type="PROSITE" id="PS50011">
    <property type="entry name" value="PROTEIN_KINASE_DOM"/>
    <property type="match status" value="1"/>
</dbReference>
<accession>F9T3W2</accession>
<dbReference type="Pfam" id="PF00069">
    <property type="entry name" value="Pkinase"/>
    <property type="match status" value="1"/>
</dbReference>
<protein>
    <submittedName>
        <fullName evidence="7">Serine/threonine protein kinase</fullName>
    </submittedName>
</protein>
<dbReference type="PROSITE" id="PS00107">
    <property type="entry name" value="PROTEIN_KINASE_ATP"/>
    <property type="match status" value="1"/>
</dbReference>
<evidence type="ECO:0000256" key="5">
    <source>
        <dbReference type="PROSITE-ProRule" id="PRU10141"/>
    </source>
</evidence>
<dbReference type="eggNOG" id="COG0515">
    <property type="taxonomic scope" value="Bacteria"/>
</dbReference>
<dbReference type="EMBL" id="AFWI01000112">
    <property type="protein sequence ID" value="EGU56477.1"/>
    <property type="molecule type" value="Genomic_DNA"/>
</dbReference>
<keyword evidence="1" id="KW-0808">Transferase</keyword>
<evidence type="ECO:0000259" key="6">
    <source>
        <dbReference type="PROSITE" id="PS50011"/>
    </source>
</evidence>
<evidence type="ECO:0000256" key="2">
    <source>
        <dbReference type="ARBA" id="ARBA00022741"/>
    </source>
</evidence>
<dbReference type="PATRIC" id="fig|1051646.9.peg.4912"/>
<dbReference type="KEGG" id="vtu:IX91_24125"/>
<dbReference type="PANTHER" id="PTHR43289">
    <property type="entry name" value="MITOGEN-ACTIVATED PROTEIN KINASE KINASE KINASE 20-RELATED"/>
    <property type="match status" value="1"/>
</dbReference>
<keyword evidence="9" id="KW-1185">Reference proteome</keyword>
<dbReference type="InterPro" id="IPR011009">
    <property type="entry name" value="Kinase-like_dom_sf"/>
</dbReference>
<keyword evidence="7" id="KW-0614">Plasmid</keyword>
<dbReference type="Proteomes" id="UP000003836">
    <property type="component" value="Unassembled WGS sequence"/>
</dbReference>
<dbReference type="HOGENOM" id="CLU_000288_63_44_6"/>
<keyword evidence="4 5" id="KW-0067">ATP-binding</keyword>
<dbReference type="Proteomes" id="UP000030071">
    <property type="component" value="Plasmid p251"/>
</dbReference>
<dbReference type="Gene3D" id="1.10.510.10">
    <property type="entry name" value="Transferase(Phosphotransferase) domain 1"/>
    <property type="match status" value="1"/>
</dbReference>
<dbReference type="InterPro" id="IPR000719">
    <property type="entry name" value="Prot_kinase_dom"/>
</dbReference>
<dbReference type="Gene3D" id="3.30.200.20">
    <property type="entry name" value="Phosphorylase Kinase, domain 1"/>
    <property type="match status" value="1"/>
</dbReference>
<keyword evidence="2 5" id="KW-0547">Nucleotide-binding</keyword>
<feature type="binding site" evidence="5">
    <location>
        <position position="28"/>
    </location>
    <ligand>
        <name>ATP</name>
        <dbReference type="ChEBI" id="CHEBI:30616"/>
    </ligand>
</feature>
<evidence type="ECO:0000313" key="9">
    <source>
        <dbReference type="Proteomes" id="UP000003836"/>
    </source>
</evidence>
<sequence>MANEKIIGSGTYGIVKEVRTPNGLVAKKELIVTQDPDENERRRRRFKREVDYQAKLHHMNVVSILSMDLACEEPWFTMPLAECNLGEEAKNGITVTDNMKISAFRMILNGVEHIHASGQIHRDLKPENILRFKTNYNHYSYAISDFGLVAGFTDEGSTALTATNAVMGTIKYMPPECYEDAKRATEQSDIYSLGVILKFIIDGEVGLPFQERTSKSIFGAVISRCTKLKAVARFSDISELRQEFEKCWKNSGYKL</sequence>
<gene>
    <name evidence="7" type="ORF">IX91_24125</name>
    <name evidence="8" type="ORF">VITU9109_17323</name>
</gene>